<dbReference type="InterPro" id="IPR018060">
    <property type="entry name" value="HTH_AraC"/>
</dbReference>
<evidence type="ECO:0000256" key="2">
    <source>
        <dbReference type="ARBA" id="ARBA00023125"/>
    </source>
</evidence>
<name>A0A916TW72_9SPHN</name>
<evidence type="ECO:0000313" key="6">
    <source>
        <dbReference type="Proteomes" id="UP000608154"/>
    </source>
</evidence>
<dbReference type="Proteomes" id="UP000608154">
    <property type="component" value="Unassembled WGS sequence"/>
</dbReference>
<evidence type="ECO:0000256" key="3">
    <source>
        <dbReference type="ARBA" id="ARBA00023163"/>
    </source>
</evidence>
<comment type="caution">
    <text evidence="5">The sequence shown here is derived from an EMBL/GenBank/DDBJ whole genome shotgun (WGS) entry which is preliminary data.</text>
</comment>
<evidence type="ECO:0000259" key="4">
    <source>
        <dbReference type="PROSITE" id="PS01124"/>
    </source>
</evidence>
<dbReference type="PROSITE" id="PS01124">
    <property type="entry name" value="HTH_ARAC_FAMILY_2"/>
    <property type="match status" value="1"/>
</dbReference>
<dbReference type="GO" id="GO:0003700">
    <property type="term" value="F:DNA-binding transcription factor activity"/>
    <property type="evidence" value="ECO:0007669"/>
    <property type="project" value="InterPro"/>
</dbReference>
<gene>
    <name evidence="5" type="ORF">GCM10011494_36490</name>
</gene>
<reference evidence="5" key="1">
    <citation type="journal article" date="2014" name="Int. J. Syst. Evol. Microbiol.">
        <title>Complete genome sequence of Corynebacterium casei LMG S-19264T (=DSM 44701T), isolated from a smear-ripened cheese.</title>
        <authorList>
            <consortium name="US DOE Joint Genome Institute (JGI-PGF)"/>
            <person name="Walter F."/>
            <person name="Albersmeier A."/>
            <person name="Kalinowski J."/>
            <person name="Ruckert C."/>
        </authorList>
    </citation>
    <scope>NUCLEOTIDE SEQUENCE</scope>
    <source>
        <strain evidence="5">CGMCC 1.15095</strain>
    </source>
</reference>
<dbReference type="PANTHER" id="PTHR46796">
    <property type="entry name" value="HTH-TYPE TRANSCRIPTIONAL ACTIVATOR RHAS-RELATED"/>
    <property type="match status" value="1"/>
</dbReference>
<dbReference type="PRINTS" id="PR00032">
    <property type="entry name" value="HTHARAC"/>
</dbReference>
<reference evidence="5" key="2">
    <citation type="submission" date="2020-09" db="EMBL/GenBank/DDBJ databases">
        <authorList>
            <person name="Sun Q."/>
            <person name="Zhou Y."/>
        </authorList>
    </citation>
    <scope>NUCLEOTIDE SEQUENCE</scope>
    <source>
        <strain evidence="5">CGMCC 1.15095</strain>
    </source>
</reference>
<dbReference type="GO" id="GO:0043565">
    <property type="term" value="F:sequence-specific DNA binding"/>
    <property type="evidence" value="ECO:0007669"/>
    <property type="project" value="InterPro"/>
</dbReference>
<dbReference type="InterPro" id="IPR020449">
    <property type="entry name" value="Tscrpt_reg_AraC-type_HTH"/>
</dbReference>
<dbReference type="SUPFAM" id="SSF46689">
    <property type="entry name" value="Homeodomain-like"/>
    <property type="match status" value="1"/>
</dbReference>
<sequence length="318" mass="35616">MHVDPQIGRSRSAEATRSHTPAMVIDAELELPAAFIMIARLNHDGPDRNFFRRDRVYWLDLCLTPRRPEAKARYCDFWAPTRFVELGSMIALPPRKRLELQSAGGRHASLLCQIKEEVIDKWLPETFTWTERRLEICLNISNKTIQSMLLKLNHELRNPTIGSERLCEAVVSQLAIEIARLFVATSDADAKGGLASWRQRLIDERLAKPGEAFPTVAELAHLCKISPRQLSRAFRSSRGCSISEHLAQSRIQAAQRRLASSDNIREIAESLGFASQSSFTAAFHRAMGTTPGLYRSRLAAANGVGVTQAATRTEMKPN</sequence>
<dbReference type="SMART" id="SM00342">
    <property type="entry name" value="HTH_ARAC"/>
    <property type="match status" value="1"/>
</dbReference>
<organism evidence="5 6">
    <name type="scientific">Novosphingobium endophyticum</name>
    <dbReference type="NCBI Taxonomy" id="1955250"/>
    <lineage>
        <taxon>Bacteria</taxon>
        <taxon>Pseudomonadati</taxon>
        <taxon>Pseudomonadota</taxon>
        <taxon>Alphaproteobacteria</taxon>
        <taxon>Sphingomonadales</taxon>
        <taxon>Sphingomonadaceae</taxon>
        <taxon>Novosphingobium</taxon>
    </lineage>
</organism>
<evidence type="ECO:0000313" key="5">
    <source>
        <dbReference type="EMBL" id="GGC14353.1"/>
    </source>
</evidence>
<dbReference type="Gene3D" id="1.10.10.60">
    <property type="entry name" value="Homeodomain-like"/>
    <property type="match status" value="1"/>
</dbReference>
<dbReference type="InterPro" id="IPR009057">
    <property type="entry name" value="Homeodomain-like_sf"/>
</dbReference>
<dbReference type="Pfam" id="PF12833">
    <property type="entry name" value="HTH_18"/>
    <property type="match status" value="1"/>
</dbReference>
<keyword evidence="2" id="KW-0238">DNA-binding</keyword>
<evidence type="ECO:0000256" key="1">
    <source>
        <dbReference type="ARBA" id="ARBA00023015"/>
    </source>
</evidence>
<accession>A0A916TW72</accession>
<dbReference type="PANTHER" id="PTHR46796:SF13">
    <property type="entry name" value="HTH-TYPE TRANSCRIPTIONAL ACTIVATOR RHAS"/>
    <property type="match status" value="1"/>
</dbReference>
<keyword evidence="3" id="KW-0804">Transcription</keyword>
<dbReference type="AlphaFoldDB" id="A0A916TW72"/>
<protein>
    <recommendedName>
        <fullName evidence="4">HTH araC/xylS-type domain-containing protein</fullName>
    </recommendedName>
</protein>
<feature type="domain" description="HTH araC/xylS-type" evidence="4">
    <location>
        <begin position="196"/>
        <end position="297"/>
    </location>
</feature>
<keyword evidence="6" id="KW-1185">Reference proteome</keyword>
<dbReference type="InterPro" id="IPR050204">
    <property type="entry name" value="AraC_XylS_family_regulators"/>
</dbReference>
<keyword evidence="1" id="KW-0805">Transcription regulation</keyword>
<dbReference type="EMBL" id="BMHK01000043">
    <property type="protein sequence ID" value="GGC14353.1"/>
    <property type="molecule type" value="Genomic_DNA"/>
</dbReference>
<proteinExistence type="predicted"/>